<reference evidence="3 4" key="1">
    <citation type="submission" date="2019-04" db="EMBL/GenBank/DDBJ databases">
        <title>Draft Whole-Genome sequence of the purple photosynthetic bacterium Rhodobacter capsulatus SP108 with an indigenous class A beta-lactamase.</title>
        <authorList>
            <person name="Robertson S."/>
            <person name="Meyer T.E."/>
            <person name="Kyndt J.A."/>
        </authorList>
    </citation>
    <scope>NUCLEOTIDE SEQUENCE [LARGE SCALE GENOMIC DNA]</scope>
    <source>
        <strain evidence="3 4">SP108</strain>
    </source>
</reference>
<dbReference type="PANTHER" id="PTHR34980">
    <property type="entry name" value="INNER MEMBRANE PROTEIN-RELATED-RELATED"/>
    <property type="match status" value="1"/>
</dbReference>
<sequence length="304" mass="32295">MGRNDAGKLGAGIARSPEDGDFLGHFRLRNCRPVLPQAKVPRKQSLREGFMAKAWHYAWAGKSEGPVDELVIRDLIRAGRVKADTLVWSGGMANWERADRHFAFAPQPFAPAAPPPAGPPAMPGAAAFGGTGYPGAAYPGAGSYGAAASGAAPARSFPEAIKVCFQNYVTFRGRASRSEYWWFFLFCLLLGFVGGFLEAVMGRDGAALSGLVSLATFLPSLSVTVRRLHDTDRSGWWVGGFYLAFIPVGLLIGLLAAAAQANGSPPDATALGLFGILFLLMMGYSITMLVFMCSRGTPGPNRFG</sequence>
<keyword evidence="1" id="KW-0812">Transmembrane</keyword>
<dbReference type="Proteomes" id="UP000310597">
    <property type="component" value="Unassembled WGS sequence"/>
</dbReference>
<proteinExistence type="predicted"/>
<evidence type="ECO:0000256" key="1">
    <source>
        <dbReference type="SAM" id="Phobius"/>
    </source>
</evidence>
<dbReference type="Pfam" id="PF05656">
    <property type="entry name" value="DUF805"/>
    <property type="match status" value="1"/>
</dbReference>
<evidence type="ECO:0000259" key="2">
    <source>
        <dbReference type="Pfam" id="PF14237"/>
    </source>
</evidence>
<name>A0A4U1JMK9_RHOCA</name>
<dbReference type="EMBL" id="SWJZ01000082">
    <property type="protein sequence ID" value="TKD15578.1"/>
    <property type="molecule type" value="Genomic_DNA"/>
</dbReference>
<organism evidence="3 4">
    <name type="scientific">Rhodobacter capsulatus</name>
    <name type="common">Rhodopseudomonas capsulata</name>
    <dbReference type="NCBI Taxonomy" id="1061"/>
    <lineage>
        <taxon>Bacteria</taxon>
        <taxon>Pseudomonadati</taxon>
        <taxon>Pseudomonadota</taxon>
        <taxon>Alphaproteobacteria</taxon>
        <taxon>Rhodobacterales</taxon>
        <taxon>Rhodobacter group</taxon>
        <taxon>Rhodobacter</taxon>
    </lineage>
</organism>
<evidence type="ECO:0000313" key="3">
    <source>
        <dbReference type="EMBL" id="TKD15578.1"/>
    </source>
</evidence>
<accession>A0A4U1JMK9</accession>
<comment type="caution">
    <text evidence="3">The sequence shown here is derived from an EMBL/GenBank/DDBJ whole genome shotgun (WGS) entry which is preliminary data.</text>
</comment>
<keyword evidence="1" id="KW-0472">Membrane</keyword>
<dbReference type="GO" id="GO:0005886">
    <property type="term" value="C:plasma membrane"/>
    <property type="evidence" value="ECO:0007669"/>
    <property type="project" value="TreeGrafter"/>
</dbReference>
<dbReference type="PANTHER" id="PTHR34980:SF2">
    <property type="entry name" value="INNER MEMBRANE PROTEIN YHAH-RELATED"/>
    <property type="match status" value="1"/>
</dbReference>
<protein>
    <submittedName>
        <fullName evidence="3">DUF805 domain-containing protein</fullName>
    </submittedName>
</protein>
<evidence type="ECO:0000313" key="4">
    <source>
        <dbReference type="Proteomes" id="UP000310597"/>
    </source>
</evidence>
<feature type="transmembrane region" description="Helical" evidence="1">
    <location>
        <begin position="271"/>
        <end position="293"/>
    </location>
</feature>
<dbReference type="Pfam" id="PF14237">
    <property type="entry name" value="GYF_2"/>
    <property type="match status" value="1"/>
</dbReference>
<feature type="transmembrane region" description="Helical" evidence="1">
    <location>
        <begin position="180"/>
        <end position="200"/>
    </location>
</feature>
<keyword evidence="1" id="KW-1133">Transmembrane helix</keyword>
<feature type="transmembrane region" description="Helical" evidence="1">
    <location>
        <begin position="237"/>
        <end position="259"/>
    </location>
</feature>
<dbReference type="InterPro" id="IPR008523">
    <property type="entry name" value="DUF805"/>
</dbReference>
<feature type="domain" description="GYF" evidence="2">
    <location>
        <begin position="55"/>
        <end position="99"/>
    </location>
</feature>
<feature type="transmembrane region" description="Helical" evidence="1">
    <location>
        <begin position="206"/>
        <end position="225"/>
    </location>
</feature>
<gene>
    <name evidence="3" type="ORF">FBT96_16620</name>
</gene>
<dbReference type="InterPro" id="IPR025640">
    <property type="entry name" value="GYF_2"/>
</dbReference>
<dbReference type="OrthoDB" id="9812349at2"/>
<dbReference type="AlphaFoldDB" id="A0A4U1JMK9"/>